<keyword evidence="8" id="KW-1185">Reference proteome</keyword>
<proteinExistence type="predicted"/>
<dbReference type="PANTHER" id="PTHR12225">
    <property type="entry name" value="ADHESION REGULATING MOLECULE 1 110 KDA CELL MEMBRANE GLYCOPROTEIN"/>
    <property type="match status" value="1"/>
</dbReference>
<reference evidence="7" key="1">
    <citation type="submission" date="2008-06" db="EMBL/GenBank/DDBJ databases">
        <authorList>
            <person name="Lorenzi H."/>
            <person name="Inman J."/>
            <person name="Miller J."/>
            <person name="Schobel S."/>
            <person name="Amedeo P."/>
            <person name="Caler E.V."/>
            <person name="da Silva J."/>
        </authorList>
    </citation>
    <scope>NUCLEOTIDE SEQUENCE [LARGE SCALE GENOMIC DNA]</scope>
    <source>
        <strain evidence="7">RN66</strain>
    </source>
</reference>
<keyword evidence="3" id="KW-0963">Cytoplasm</keyword>
<keyword evidence="4" id="KW-0647">Proteasome</keyword>
<dbReference type="GeneID" id="6994526"/>
<dbReference type="GO" id="GO:0008541">
    <property type="term" value="C:proteasome regulatory particle, lid subcomplex"/>
    <property type="evidence" value="ECO:0007669"/>
    <property type="project" value="TreeGrafter"/>
</dbReference>
<evidence type="ECO:0000259" key="6">
    <source>
        <dbReference type="PROSITE" id="PS51917"/>
    </source>
</evidence>
<dbReference type="AlphaFoldDB" id="B6AA32"/>
<dbReference type="RefSeq" id="XP_002139422.1">
    <property type="nucleotide sequence ID" value="XM_002139386.1"/>
</dbReference>
<dbReference type="STRING" id="441375.B6AA32"/>
<dbReference type="OrthoDB" id="340431at2759"/>
<evidence type="ECO:0000256" key="5">
    <source>
        <dbReference type="ARBA" id="ARBA00023242"/>
    </source>
</evidence>
<comment type="subcellular location">
    <subcellularLocation>
        <location evidence="2">Cytoplasm</location>
    </subcellularLocation>
    <subcellularLocation>
        <location evidence="1">Nucleus</location>
    </subcellularLocation>
</comment>
<evidence type="ECO:0000313" key="7">
    <source>
        <dbReference type="EMBL" id="EEA05073.1"/>
    </source>
</evidence>
<gene>
    <name evidence="7" type="ORF">CMU_041440</name>
</gene>
<accession>B6AA32</accession>
<dbReference type="PROSITE" id="PS51917">
    <property type="entry name" value="PRU"/>
    <property type="match status" value="1"/>
</dbReference>
<sequence length="259" mass="29752">MEGLHSTQVLVKIKAGRLFWDGYLVVPEKKKGSLQVIRNEIRNVVQVCWVNRDNGDVEELIDVCEGMRLEEVPECTSGHVYVLRGLHDKKPHLYWIQEKFDYLDSEKELINNFNKKLKDSYEHTISNPRLQLRESLEIALSQTENSNLLDIIQLKSHISINNILSNDVLEAIQCDHHAMLELESLMPNGQQDSQNVIDAMKCPQVQYTLRLLNESIYSDQLIPLLNALGLKPLQGISHPMEQFLSALEANYNQDKYANS</sequence>
<dbReference type="Pfam" id="PF04683">
    <property type="entry name" value="Rpn13_ADRM1_Pru"/>
    <property type="match status" value="1"/>
</dbReference>
<dbReference type="GO" id="GO:0005634">
    <property type="term" value="C:nucleus"/>
    <property type="evidence" value="ECO:0007669"/>
    <property type="project" value="UniProtKB-SubCell"/>
</dbReference>
<dbReference type="InterPro" id="IPR032368">
    <property type="entry name" value="RPN13_DEUBAD"/>
</dbReference>
<evidence type="ECO:0000256" key="4">
    <source>
        <dbReference type="ARBA" id="ARBA00022942"/>
    </source>
</evidence>
<dbReference type="VEuPathDB" id="CryptoDB:CMU_041440"/>
<dbReference type="InterPro" id="IPR038633">
    <property type="entry name" value="Rpn13/ADRM1_Pru_sf"/>
</dbReference>
<keyword evidence="5" id="KW-0539">Nucleus</keyword>
<evidence type="ECO:0000313" key="8">
    <source>
        <dbReference type="Proteomes" id="UP000001460"/>
    </source>
</evidence>
<dbReference type="InterPro" id="IPR006773">
    <property type="entry name" value="Rpn13/ADRM1"/>
</dbReference>
<dbReference type="EMBL" id="DS989726">
    <property type="protein sequence ID" value="EEA05073.1"/>
    <property type="molecule type" value="Genomic_DNA"/>
</dbReference>
<evidence type="ECO:0000256" key="3">
    <source>
        <dbReference type="ARBA" id="ARBA00022490"/>
    </source>
</evidence>
<dbReference type="PANTHER" id="PTHR12225:SF0">
    <property type="entry name" value="PROTEASOMAL UBIQUITIN RECEPTOR ADRM1"/>
    <property type="match status" value="1"/>
</dbReference>
<dbReference type="Pfam" id="PF16550">
    <property type="entry name" value="RPN13_C"/>
    <property type="match status" value="1"/>
</dbReference>
<dbReference type="Gene3D" id="2.30.29.70">
    <property type="entry name" value="Proteasomal ubiquitin receptor Rpn13/ADRM1"/>
    <property type="match status" value="1"/>
</dbReference>
<dbReference type="GO" id="GO:0070628">
    <property type="term" value="F:proteasome binding"/>
    <property type="evidence" value="ECO:0007669"/>
    <property type="project" value="TreeGrafter"/>
</dbReference>
<dbReference type="InterPro" id="IPR044868">
    <property type="entry name" value="Rpn13/ADRM1_Pru"/>
</dbReference>
<evidence type="ECO:0000256" key="1">
    <source>
        <dbReference type="ARBA" id="ARBA00004123"/>
    </source>
</evidence>
<name>B6AA32_CRYMR</name>
<dbReference type="InterPro" id="IPR038108">
    <property type="entry name" value="RPN13_DEUBAD_sf"/>
</dbReference>
<protein>
    <recommendedName>
        <fullName evidence="6">Pru domain-containing protein</fullName>
    </recommendedName>
</protein>
<dbReference type="GO" id="GO:0061133">
    <property type="term" value="F:endopeptidase activator activity"/>
    <property type="evidence" value="ECO:0007669"/>
    <property type="project" value="TreeGrafter"/>
</dbReference>
<dbReference type="GO" id="GO:0005737">
    <property type="term" value="C:cytoplasm"/>
    <property type="evidence" value="ECO:0007669"/>
    <property type="project" value="UniProtKB-SubCell"/>
</dbReference>
<dbReference type="Proteomes" id="UP000001460">
    <property type="component" value="Unassembled WGS sequence"/>
</dbReference>
<organism evidence="7 8">
    <name type="scientific">Cryptosporidium muris (strain RN66)</name>
    <dbReference type="NCBI Taxonomy" id="441375"/>
    <lineage>
        <taxon>Eukaryota</taxon>
        <taxon>Sar</taxon>
        <taxon>Alveolata</taxon>
        <taxon>Apicomplexa</taxon>
        <taxon>Conoidasida</taxon>
        <taxon>Coccidia</taxon>
        <taxon>Eucoccidiorida</taxon>
        <taxon>Eimeriorina</taxon>
        <taxon>Cryptosporidiidae</taxon>
        <taxon>Cryptosporidium</taxon>
    </lineage>
</organism>
<dbReference type="OMA" id="WMQDYDD"/>
<evidence type="ECO:0000256" key="2">
    <source>
        <dbReference type="ARBA" id="ARBA00004496"/>
    </source>
</evidence>
<dbReference type="Gene3D" id="1.10.2020.20">
    <property type="match status" value="1"/>
</dbReference>
<feature type="domain" description="Pru" evidence="6">
    <location>
        <begin position="5"/>
        <end position="120"/>
    </location>
</feature>
<dbReference type="eggNOG" id="KOG3037">
    <property type="taxonomic scope" value="Eukaryota"/>
</dbReference>